<evidence type="ECO:0000259" key="1">
    <source>
        <dbReference type="PROSITE" id="PS50181"/>
    </source>
</evidence>
<dbReference type="NCBIfam" id="TIGR01640">
    <property type="entry name" value="F_box_assoc_1"/>
    <property type="match status" value="1"/>
</dbReference>
<gene>
    <name evidence="2" type="ORF">K2173_013930</name>
</gene>
<evidence type="ECO:0000313" key="3">
    <source>
        <dbReference type="Proteomes" id="UP001159364"/>
    </source>
</evidence>
<protein>
    <recommendedName>
        <fullName evidence="1">F-box domain-containing protein</fullName>
    </recommendedName>
</protein>
<dbReference type="InterPro" id="IPR036047">
    <property type="entry name" value="F-box-like_dom_sf"/>
</dbReference>
<dbReference type="InterPro" id="IPR013187">
    <property type="entry name" value="F-box-assoc_dom_typ3"/>
</dbReference>
<dbReference type="Gene3D" id="1.20.1280.50">
    <property type="match status" value="1"/>
</dbReference>
<evidence type="ECO:0000313" key="2">
    <source>
        <dbReference type="EMBL" id="KAJ8750015.1"/>
    </source>
</evidence>
<feature type="domain" description="F-box" evidence="1">
    <location>
        <begin position="1"/>
        <end position="48"/>
    </location>
</feature>
<name>A0AAV8SDH1_9ROSI</name>
<dbReference type="InterPro" id="IPR017451">
    <property type="entry name" value="F-box-assoc_interact_dom"/>
</dbReference>
<accession>A0AAV8SDH1</accession>
<dbReference type="SMART" id="SM00256">
    <property type="entry name" value="FBOX"/>
    <property type="match status" value="1"/>
</dbReference>
<keyword evidence="3" id="KW-1185">Reference proteome</keyword>
<sequence length="301" mass="33752">MMDTLPIEIALDILSRLPVTCLTQIKCVCKAWCALGQDPRLSVLYHTRAINKDPCLILHRNSPIRNELYHVSSARVPEGLLNKATRIDSRVTSILPDHNIIGSCNGLLCISDVLHIDPMYILNPFVGSHTRLPRPISYHEQEVTLGFGYHPITKEYKVVRITSYVNKDSYLSLVGWFEESDVQVFTLGMKAWRSIGTIAWRIDGISSEALSNGALHWVTMRREYLPNHSLHIVSFDLGEERFKEIELPSCGSLSSCNFHLISLQGCLSAAVCCPEGQIETADQGSHPSSLRLEEWRNLAGV</sequence>
<dbReference type="EMBL" id="JAIWQS010000011">
    <property type="protein sequence ID" value="KAJ8750015.1"/>
    <property type="molecule type" value="Genomic_DNA"/>
</dbReference>
<dbReference type="InterPro" id="IPR050796">
    <property type="entry name" value="SCF_F-box_component"/>
</dbReference>
<reference evidence="2 3" key="1">
    <citation type="submission" date="2021-09" db="EMBL/GenBank/DDBJ databases">
        <title>Genomic insights and catalytic innovation underlie evolution of tropane alkaloids biosynthesis.</title>
        <authorList>
            <person name="Wang Y.-J."/>
            <person name="Tian T."/>
            <person name="Huang J.-P."/>
            <person name="Huang S.-X."/>
        </authorList>
    </citation>
    <scope>NUCLEOTIDE SEQUENCE [LARGE SCALE GENOMIC DNA]</scope>
    <source>
        <strain evidence="2">KIB-2018</strain>
        <tissue evidence="2">Leaf</tissue>
    </source>
</reference>
<dbReference type="PANTHER" id="PTHR31672:SF2">
    <property type="entry name" value="F-BOX DOMAIN-CONTAINING PROTEIN"/>
    <property type="match status" value="1"/>
</dbReference>
<organism evidence="2 3">
    <name type="scientific">Erythroxylum novogranatense</name>
    <dbReference type="NCBI Taxonomy" id="1862640"/>
    <lineage>
        <taxon>Eukaryota</taxon>
        <taxon>Viridiplantae</taxon>
        <taxon>Streptophyta</taxon>
        <taxon>Embryophyta</taxon>
        <taxon>Tracheophyta</taxon>
        <taxon>Spermatophyta</taxon>
        <taxon>Magnoliopsida</taxon>
        <taxon>eudicotyledons</taxon>
        <taxon>Gunneridae</taxon>
        <taxon>Pentapetalae</taxon>
        <taxon>rosids</taxon>
        <taxon>fabids</taxon>
        <taxon>Malpighiales</taxon>
        <taxon>Erythroxylaceae</taxon>
        <taxon>Erythroxylum</taxon>
    </lineage>
</organism>
<dbReference type="SUPFAM" id="SSF81383">
    <property type="entry name" value="F-box domain"/>
    <property type="match status" value="1"/>
</dbReference>
<dbReference type="Proteomes" id="UP001159364">
    <property type="component" value="Linkage Group LG11"/>
</dbReference>
<dbReference type="PANTHER" id="PTHR31672">
    <property type="entry name" value="BNACNNG10540D PROTEIN"/>
    <property type="match status" value="1"/>
</dbReference>
<proteinExistence type="predicted"/>
<comment type="caution">
    <text evidence="2">The sequence shown here is derived from an EMBL/GenBank/DDBJ whole genome shotgun (WGS) entry which is preliminary data.</text>
</comment>
<dbReference type="AlphaFoldDB" id="A0AAV8SDH1"/>
<dbReference type="Pfam" id="PF12937">
    <property type="entry name" value="F-box-like"/>
    <property type="match status" value="1"/>
</dbReference>
<dbReference type="PROSITE" id="PS50181">
    <property type="entry name" value="FBOX"/>
    <property type="match status" value="1"/>
</dbReference>
<dbReference type="InterPro" id="IPR001810">
    <property type="entry name" value="F-box_dom"/>
</dbReference>
<dbReference type="Pfam" id="PF08268">
    <property type="entry name" value="FBA_3"/>
    <property type="match status" value="1"/>
</dbReference>